<dbReference type="GO" id="GO:0008094">
    <property type="term" value="F:ATP-dependent activity, acting on DNA"/>
    <property type="evidence" value="ECO:0007669"/>
    <property type="project" value="TreeGrafter"/>
</dbReference>
<dbReference type="Gene3D" id="3.40.50.10810">
    <property type="entry name" value="Tandem AAA-ATPase domain"/>
    <property type="match status" value="2"/>
</dbReference>
<dbReference type="Pfam" id="PF00097">
    <property type="entry name" value="zf-C3HC4"/>
    <property type="match status" value="1"/>
</dbReference>
<evidence type="ECO:0000313" key="12">
    <source>
        <dbReference type="EMBL" id="KAF6001752.1"/>
    </source>
</evidence>
<reference evidence="12 13" key="1">
    <citation type="journal article" date="2020" name="J. Phycol.">
        <title>Comparative genome analysis reveals Cyanidiococcus gen. nov., a new extremophilic red algal genus sister to Cyanidioschyzon (Cyanidioschyzonaceae, Rhodophyta).</title>
        <authorList>
            <person name="Liu S.-L."/>
            <person name="Chiang Y.-R."/>
            <person name="Yoon H.S."/>
            <person name="Fu H.-Y."/>
        </authorList>
    </citation>
    <scope>NUCLEOTIDE SEQUENCE [LARGE SCALE GENOMIC DNA]</scope>
    <source>
        <strain evidence="12 13">THAL066</strain>
    </source>
</reference>
<dbReference type="InterPro" id="IPR014001">
    <property type="entry name" value="Helicase_ATP-bd"/>
</dbReference>
<feature type="domain" description="Helicase C-terminal" evidence="11">
    <location>
        <begin position="511"/>
        <end position="700"/>
    </location>
</feature>
<evidence type="ECO:0000259" key="10">
    <source>
        <dbReference type="PROSITE" id="PS51192"/>
    </source>
</evidence>
<dbReference type="Gene3D" id="3.30.40.10">
    <property type="entry name" value="Zinc/RING finger domain, C3HC4 (zinc finger)"/>
    <property type="match status" value="1"/>
</dbReference>
<evidence type="ECO:0000256" key="1">
    <source>
        <dbReference type="ARBA" id="ARBA00022723"/>
    </source>
</evidence>
<dbReference type="InterPro" id="IPR001650">
    <property type="entry name" value="Helicase_C-like"/>
</dbReference>
<accession>A0A7J7IF64</accession>
<dbReference type="InterPro" id="IPR050628">
    <property type="entry name" value="SNF2_RAD54_helicase_TF"/>
</dbReference>
<dbReference type="GO" id="GO:0006281">
    <property type="term" value="P:DNA repair"/>
    <property type="evidence" value="ECO:0007669"/>
    <property type="project" value="TreeGrafter"/>
</dbReference>
<evidence type="ECO:0000256" key="3">
    <source>
        <dbReference type="ARBA" id="ARBA00022771"/>
    </source>
</evidence>
<dbReference type="InterPro" id="IPR018957">
    <property type="entry name" value="Znf_C3HC4_RING-type"/>
</dbReference>
<dbReference type="InterPro" id="IPR038718">
    <property type="entry name" value="SNF2-like_sf"/>
</dbReference>
<dbReference type="Gene3D" id="3.40.50.300">
    <property type="entry name" value="P-loop containing nucleotide triphosphate hydrolases"/>
    <property type="match status" value="1"/>
</dbReference>
<evidence type="ECO:0000256" key="8">
    <source>
        <dbReference type="PROSITE-ProRule" id="PRU00175"/>
    </source>
</evidence>
<evidence type="ECO:0000256" key="7">
    <source>
        <dbReference type="ARBA" id="ARBA00022840"/>
    </source>
</evidence>
<evidence type="ECO:0000256" key="4">
    <source>
        <dbReference type="ARBA" id="ARBA00022801"/>
    </source>
</evidence>
<dbReference type="GO" id="GO:0005634">
    <property type="term" value="C:nucleus"/>
    <property type="evidence" value="ECO:0007669"/>
    <property type="project" value="TreeGrafter"/>
</dbReference>
<keyword evidence="2" id="KW-0547">Nucleotide-binding</keyword>
<dbReference type="GO" id="GO:0005524">
    <property type="term" value="F:ATP binding"/>
    <property type="evidence" value="ECO:0007669"/>
    <property type="project" value="UniProtKB-KW"/>
</dbReference>
<dbReference type="SMART" id="SM00487">
    <property type="entry name" value="DEXDc"/>
    <property type="match status" value="1"/>
</dbReference>
<proteinExistence type="predicted"/>
<dbReference type="SUPFAM" id="SSF52540">
    <property type="entry name" value="P-loop containing nucleoside triphosphate hydrolases"/>
    <property type="match status" value="2"/>
</dbReference>
<dbReference type="PROSITE" id="PS51194">
    <property type="entry name" value="HELICASE_CTER"/>
    <property type="match status" value="1"/>
</dbReference>
<name>A0A7J7IF64_9RHOD</name>
<evidence type="ECO:0000256" key="2">
    <source>
        <dbReference type="ARBA" id="ARBA00022741"/>
    </source>
</evidence>
<evidence type="ECO:0000259" key="11">
    <source>
        <dbReference type="PROSITE" id="PS51194"/>
    </source>
</evidence>
<dbReference type="SUPFAM" id="SSF57850">
    <property type="entry name" value="RING/U-box"/>
    <property type="match status" value="1"/>
</dbReference>
<keyword evidence="5 12" id="KW-0347">Helicase</keyword>
<sequence>MEHRTICIAFPDGYQLRPPRASAAVAGGILADEMGLGKTVEAIALILANPRPRNDMQSAWRIPAFVPANGKSSKLSIMQKNRTAASNSDLTLETALADVEVSGRNLSPRFRAKPNGWQGGTLIVCPMSILGQWCAELNTHVAEDDRFTVHAYYANDRESDPFALARFEVVVTTYGTLYSAWKYAQQTDLLERRGLYAIFWHRLILDEAHIIKNPSSGCSKAVLDLGCRHRWALTGTPLQNKLEDIFPLLRFLDVDPWADATVWKRYISRPFDAGNAAKMQAAVSLLSSILQPLMLRRTKRTRDEQTGEPILQLPGKNLEVIYVELSRAERELYDAVYEQSRARFSTFLAENQITFHLTTVFEMLMRIRQLCDHPFLVMSAPSRDLGVLRDVEKFIQHLSECNDDRGQSAAYLRQLADTFRQRPNESSSETIPDGKPLCPICLENVDDAVALRTCAHLFCRDCMLTLLLSNRRDTAQCPVCRKPCSFADLVSAPRPSRFSVDIEKGFFLSAKLEKLLEHLAEAVRAHERDPDQYGKCVVFSQWTGMLDMIEVALRRWNAEHACTLFRPGRLDGTMSQRRRAAVLEAFAAGTTTTTTSTSSADEEMNVLLASLRAGGVGLNLTAASAVFLVDPWWNPYVEDQAIDRIHRMGQTRPVQIRRYIARNSVEERMLLLQERKRSMVEDALGNTTSENQSSRLADIMLLFSLSSNASRMNTRDA</sequence>
<evidence type="ECO:0000259" key="9">
    <source>
        <dbReference type="PROSITE" id="PS50089"/>
    </source>
</evidence>
<dbReference type="OrthoDB" id="448448at2759"/>
<evidence type="ECO:0000256" key="6">
    <source>
        <dbReference type="ARBA" id="ARBA00022833"/>
    </source>
</evidence>
<dbReference type="InterPro" id="IPR049730">
    <property type="entry name" value="SNF2/RAD54-like_C"/>
</dbReference>
<dbReference type="GO" id="GO:0008270">
    <property type="term" value="F:zinc ion binding"/>
    <property type="evidence" value="ECO:0007669"/>
    <property type="project" value="UniProtKB-KW"/>
</dbReference>
<dbReference type="PROSITE" id="PS50089">
    <property type="entry name" value="ZF_RING_2"/>
    <property type="match status" value="1"/>
</dbReference>
<dbReference type="Pfam" id="PF00271">
    <property type="entry name" value="Helicase_C"/>
    <property type="match status" value="1"/>
</dbReference>
<comment type="caution">
    <text evidence="12">The sequence shown here is derived from an EMBL/GenBank/DDBJ whole genome shotgun (WGS) entry which is preliminary data.</text>
</comment>
<evidence type="ECO:0000256" key="5">
    <source>
        <dbReference type="ARBA" id="ARBA00022806"/>
    </source>
</evidence>
<dbReference type="SMART" id="SM00184">
    <property type="entry name" value="RING"/>
    <property type="match status" value="1"/>
</dbReference>
<gene>
    <name evidence="12" type="primary">RAD5</name>
    <name evidence="12" type="ORF">F1559_002817</name>
</gene>
<dbReference type="Pfam" id="PF00176">
    <property type="entry name" value="SNF2-rel_dom"/>
    <property type="match status" value="1"/>
</dbReference>
<keyword evidence="6" id="KW-0862">Zinc</keyword>
<dbReference type="InterPro" id="IPR013083">
    <property type="entry name" value="Znf_RING/FYVE/PHD"/>
</dbReference>
<dbReference type="Proteomes" id="UP000530660">
    <property type="component" value="Unassembled WGS sequence"/>
</dbReference>
<protein>
    <submittedName>
        <fullName evidence="12">DNA helicase rad5</fullName>
    </submittedName>
</protein>
<dbReference type="EMBL" id="VWRR01000013">
    <property type="protein sequence ID" value="KAF6001752.1"/>
    <property type="molecule type" value="Genomic_DNA"/>
</dbReference>
<dbReference type="GO" id="GO:0016787">
    <property type="term" value="F:hydrolase activity"/>
    <property type="evidence" value="ECO:0007669"/>
    <property type="project" value="UniProtKB-KW"/>
</dbReference>
<dbReference type="InterPro" id="IPR017907">
    <property type="entry name" value="Znf_RING_CS"/>
</dbReference>
<feature type="domain" description="RING-type" evidence="9">
    <location>
        <begin position="438"/>
        <end position="481"/>
    </location>
</feature>
<keyword evidence="4" id="KW-0378">Hydrolase</keyword>
<keyword evidence="13" id="KW-1185">Reference proteome</keyword>
<dbReference type="InterPro" id="IPR027417">
    <property type="entry name" value="P-loop_NTPase"/>
</dbReference>
<dbReference type="SMART" id="SM00490">
    <property type="entry name" value="HELICc"/>
    <property type="match status" value="1"/>
</dbReference>
<organism evidence="12 13">
    <name type="scientific">Cyanidiococcus yangmingshanensis</name>
    <dbReference type="NCBI Taxonomy" id="2690220"/>
    <lineage>
        <taxon>Eukaryota</taxon>
        <taxon>Rhodophyta</taxon>
        <taxon>Bangiophyceae</taxon>
        <taxon>Cyanidiales</taxon>
        <taxon>Cyanidiaceae</taxon>
        <taxon>Cyanidiococcus</taxon>
    </lineage>
</organism>
<dbReference type="CDD" id="cd18793">
    <property type="entry name" value="SF2_C_SNF"/>
    <property type="match status" value="1"/>
</dbReference>
<dbReference type="PANTHER" id="PTHR45626:SF22">
    <property type="entry name" value="DNA REPAIR PROTEIN RAD5"/>
    <property type="match status" value="1"/>
</dbReference>
<feature type="domain" description="Helicase ATP-binding" evidence="10">
    <location>
        <begin position="19"/>
        <end position="255"/>
    </location>
</feature>
<keyword evidence="3 8" id="KW-0863">Zinc-finger</keyword>
<dbReference type="GO" id="GO:0004386">
    <property type="term" value="F:helicase activity"/>
    <property type="evidence" value="ECO:0007669"/>
    <property type="project" value="UniProtKB-KW"/>
</dbReference>
<dbReference type="InterPro" id="IPR000330">
    <property type="entry name" value="SNF2_N"/>
</dbReference>
<keyword evidence="1" id="KW-0479">Metal-binding</keyword>
<evidence type="ECO:0000313" key="13">
    <source>
        <dbReference type="Proteomes" id="UP000530660"/>
    </source>
</evidence>
<dbReference type="InterPro" id="IPR001841">
    <property type="entry name" value="Znf_RING"/>
</dbReference>
<keyword evidence="7" id="KW-0067">ATP-binding</keyword>
<dbReference type="PANTHER" id="PTHR45626">
    <property type="entry name" value="TRANSCRIPTION TERMINATION FACTOR 2-RELATED"/>
    <property type="match status" value="1"/>
</dbReference>
<dbReference type="CDD" id="cd18008">
    <property type="entry name" value="DEXDc_SHPRH-like"/>
    <property type="match status" value="1"/>
</dbReference>
<dbReference type="PROSITE" id="PS51192">
    <property type="entry name" value="HELICASE_ATP_BIND_1"/>
    <property type="match status" value="1"/>
</dbReference>
<dbReference type="AlphaFoldDB" id="A0A7J7IF64"/>
<dbReference type="PROSITE" id="PS00518">
    <property type="entry name" value="ZF_RING_1"/>
    <property type="match status" value="1"/>
</dbReference>